<sequence length="515" mass="61397">MPGNLKERKKSLSSSSLSSSGSSSDSLSSDAAEKERDLDRSRHVKWKNGKGSRKVSSAKARPNAKDDTLHVRQLQGRSVMDRYSLSPGRKGMSSLSASTISLAESEVDYLKDALRGSYSLDELRIPAHDLKILERMALRVQEEKEREKKAEQKHKEWLEEERELRIFQNAALERYRKQVAARWRQDADDIKKKKAQIESEYERKTQSIQRHLEEKEQHALSLLEEYHSRRRNELLQQRMMYLHRKLRLEAELSRRQEEELKRKREIIAESQKRIEKAEQMRIQMAEAHKQRLLELNREAMAGMLLRRCEVTTRAKEALETMRIQLLEREKTANENYAEMVRKRKAQLEQQSHELERRKEQVNRVRRELDKGFDAWREQVRRIQDTSLRRAKEVVDREKERRSRDTREAEEKRELEHRKNLKRLENEWILMEKQRREMLACKDRRSRTIREEKERQVHQARKVAHTTAKIRDTLRRSLSPDTFDKKARRVAVELRITRRPAGSARPQYAKSHILLG</sequence>
<dbReference type="EMBL" id="LR899635">
    <property type="protein sequence ID" value="CAD7241291.1"/>
    <property type="molecule type" value="Genomic_DNA"/>
</dbReference>
<feature type="compositionally biased region" description="Basic residues" evidence="2">
    <location>
        <begin position="42"/>
        <end position="53"/>
    </location>
</feature>
<dbReference type="Proteomes" id="UP000677054">
    <property type="component" value="Unassembled WGS sequence"/>
</dbReference>
<feature type="coiled-coil region" evidence="1">
    <location>
        <begin position="243"/>
        <end position="287"/>
    </location>
</feature>
<evidence type="ECO:0000256" key="1">
    <source>
        <dbReference type="SAM" id="Coils"/>
    </source>
</evidence>
<name>A0A7R8X5X5_9CRUS</name>
<evidence type="ECO:0000313" key="4">
    <source>
        <dbReference type="Proteomes" id="UP000677054"/>
    </source>
</evidence>
<protein>
    <submittedName>
        <fullName evidence="3">Uncharacterized protein</fullName>
    </submittedName>
</protein>
<dbReference type="PANTHER" id="PTHR33663">
    <property type="entry name" value="COILED-COIL DOMAIN-CONTAINING PROTEIN 177"/>
    <property type="match status" value="1"/>
</dbReference>
<proteinExistence type="predicted"/>
<keyword evidence="1" id="KW-0175">Coiled coil</keyword>
<feature type="compositionally biased region" description="Basic and acidic residues" evidence="2">
    <location>
        <begin position="31"/>
        <end position="41"/>
    </location>
</feature>
<dbReference type="InterPro" id="IPR029090">
    <property type="entry name" value="DUF4659"/>
</dbReference>
<dbReference type="PANTHER" id="PTHR33663:SF2">
    <property type="entry name" value="COILED-COIL DOMAIN-CONTAINING PROTEIN 177"/>
    <property type="match status" value="1"/>
</dbReference>
<feature type="region of interest" description="Disordered" evidence="2">
    <location>
        <begin position="390"/>
        <end position="413"/>
    </location>
</feature>
<evidence type="ECO:0000313" key="3">
    <source>
        <dbReference type="EMBL" id="CAD7241291.1"/>
    </source>
</evidence>
<feature type="coiled-coil region" evidence="1">
    <location>
        <begin position="130"/>
        <end position="214"/>
    </location>
</feature>
<dbReference type="OrthoDB" id="6378939at2759"/>
<reference evidence="3" key="1">
    <citation type="submission" date="2020-11" db="EMBL/GenBank/DDBJ databases">
        <authorList>
            <person name="Tran Van P."/>
        </authorList>
    </citation>
    <scope>NUCLEOTIDE SEQUENCE</scope>
</reference>
<feature type="region of interest" description="Disordered" evidence="2">
    <location>
        <begin position="1"/>
        <end position="90"/>
    </location>
</feature>
<organism evidence="3">
    <name type="scientific">Darwinula stevensoni</name>
    <dbReference type="NCBI Taxonomy" id="69355"/>
    <lineage>
        <taxon>Eukaryota</taxon>
        <taxon>Metazoa</taxon>
        <taxon>Ecdysozoa</taxon>
        <taxon>Arthropoda</taxon>
        <taxon>Crustacea</taxon>
        <taxon>Oligostraca</taxon>
        <taxon>Ostracoda</taxon>
        <taxon>Podocopa</taxon>
        <taxon>Podocopida</taxon>
        <taxon>Darwinulocopina</taxon>
        <taxon>Darwinuloidea</taxon>
        <taxon>Darwinulidae</taxon>
        <taxon>Darwinula</taxon>
    </lineage>
</organism>
<dbReference type="AlphaFoldDB" id="A0A7R8X5X5"/>
<evidence type="ECO:0000256" key="2">
    <source>
        <dbReference type="SAM" id="MobiDB-lite"/>
    </source>
</evidence>
<gene>
    <name evidence="3" type="ORF">DSTB1V02_LOCUS1291</name>
</gene>
<dbReference type="Pfam" id="PF15558">
    <property type="entry name" value="DUF4659"/>
    <property type="match status" value="1"/>
</dbReference>
<keyword evidence="4" id="KW-1185">Reference proteome</keyword>
<dbReference type="EMBL" id="CAJPEV010000118">
    <property type="protein sequence ID" value="CAG0880874.1"/>
    <property type="molecule type" value="Genomic_DNA"/>
</dbReference>
<accession>A0A7R8X5X5</accession>
<feature type="compositionally biased region" description="Low complexity" evidence="2">
    <location>
        <begin position="12"/>
        <end position="30"/>
    </location>
</feature>